<comment type="caution">
    <text evidence="1">The sequence shown here is derived from an EMBL/GenBank/DDBJ whole genome shotgun (WGS) entry which is preliminary data.</text>
</comment>
<evidence type="ECO:0000313" key="2">
    <source>
        <dbReference type="Proteomes" id="UP000683360"/>
    </source>
</evidence>
<dbReference type="Proteomes" id="UP000683360">
    <property type="component" value="Unassembled WGS sequence"/>
</dbReference>
<accession>A0A8S3V7Y3</accession>
<dbReference type="AlphaFoldDB" id="A0A8S3V7Y3"/>
<name>A0A8S3V7Y3_MYTED</name>
<evidence type="ECO:0000313" key="1">
    <source>
        <dbReference type="EMBL" id="CAG2250918.1"/>
    </source>
</evidence>
<proteinExistence type="predicted"/>
<gene>
    <name evidence="1" type="ORF">MEDL_62590</name>
</gene>
<dbReference type="OrthoDB" id="6127613at2759"/>
<dbReference type="EMBL" id="CAJPWZ010003069">
    <property type="protein sequence ID" value="CAG2250918.1"/>
    <property type="molecule type" value="Genomic_DNA"/>
</dbReference>
<protein>
    <submittedName>
        <fullName evidence="1">Uncharacterized protein</fullName>
    </submittedName>
</protein>
<reference evidence="1" key="1">
    <citation type="submission" date="2021-03" db="EMBL/GenBank/DDBJ databases">
        <authorList>
            <person name="Bekaert M."/>
        </authorList>
    </citation>
    <scope>NUCLEOTIDE SEQUENCE</scope>
</reference>
<keyword evidence="2" id="KW-1185">Reference proteome</keyword>
<organism evidence="1 2">
    <name type="scientific">Mytilus edulis</name>
    <name type="common">Blue mussel</name>
    <dbReference type="NCBI Taxonomy" id="6550"/>
    <lineage>
        <taxon>Eukaryota</taxon>
        <taxon>Metazoa</taxon>
        <taxon>Spiralia</taxon>
        <taxon>Lophotrochozoa</taxon>
        <taxon>Mollusca</taxon>
        <taxon>Bivalvia</taxon>
        <taxon>Autobranchia</taxon>
        <taxon>Pteriomorphia</taxon>
        <taxon>Mytilida</taxon>
        <taxon>Mytiloidea</taxon>
        <taxon>Mytilidae</taxon>
        <taxon>Mytilinae</taxon>
        <taxon>Mytilus</taxon>
    </lineage>
</organism>
<sequence length="208" mass="23752">MAQVDWLVEYVSDMEEGTACASIVTSGDIDAVTIHMFGLCHLWPRSDDNTYKNPVYVILQKSGSTMDVYNVTAILQLLKRSTIVATDHIFKNVVRVEENEMDQQTFFNGTFSQESYRELMKLLYCPMTLDSTMLSFEKNRQLTVKAPTAKISDPPRNYALWMPASVLNKLSLNINCLIKYYISAGQHTAFFAKFSSRRMSFEIIIGRN</sequence>